<evidence type="ECO:0008006" key="9">
    <source>
        <dbReference type="Google" id="ProtNLM"/>
    </source>
</evidence>
<dbReference type="AlphaFoldDB" id="A0AAQ3WNC6"/>
<keyword evidence="6" id="KW-0472">Membrane</keyword>
<keyword evidence="6" id="KW-1133">Transmembrane helix</keyword>
<dbReference type="GO" id="GO:0005975">
    <property type="term" value="P:carbohydrate metabolic process"/>
    <property type="evidence" value="ECO:0007669"/>
    <property type="project" value="InterPro"/>
</dbReference>
<feature type="transmembrane region" description="Helical" evidence="6">
    <location>
        <begin position="116"/>
        <end position="146"/>
    </location>
</feature>
<evidence type="ECO:0000256" key="1">
    <source>
        <dbReference type="ARBA" id="ARBA00009865"/>
    </source>
</evidence>
<evidence type="ECO:0000256" key="2">
    <source>
        <dbReference type="ARBA" id="ARBA00022801"/>
    </source>
</evidence>
<keyword evidence="3 4" id="KW-0326">Glycosidase</keyword>
<keyword evidence="8" id="KW-1185">Reference proteome</keyword>
<keyword evidence="2 4" id="KW-0378">Hydrolase</keyword>
<keyword evidence="6" id="KW-0812">Transmembrane</keyword>
<dbReference type="EMBL" id="CP144748">
    <property type="protein sequence ID" value="WVZ67948.1"/>
    <property type="molecule type" value="Genomic_DNA"/>
</dbReference>
<proteinExistence type="inferred from homology"/>
<sequence length="571" mass="64526">MYEYEYSRLCSHFSNSRAAGVPTSPRPGPPRILRLHDTTSFSTPRRPAPASPVAGPAQIRRDGAVPRRPGGGACADHPPVGLAWKIRYRDGWPVSSLMKISKGRKNMRNKQRKSSALSFGAGCGSSLSYTLWILVGFGLVVCFLSFKHRADSGQTRTYFSHLPSTEELEDIEEDHFRLPPPHKVSSRAVKRRGSRKQHKVIHDYLEESSAVHTLFFPDQRTAVDPTKAGNDSMFFYPGRVWLDTDGNVIQAHGGGVMYDQKTAKFYWYGENKDGPTYRTHPKGTQRVDIIGVSCYSSKDLWSWTHEGIVLPGEPTNVTHDLHKSKVLERPKVIYNDHTGKYIMWMHIDDANYTKASVGVAVSDSPTGTFTYLYSFRPHGLESRDMTVFKDDDGMAYLFYSSRDNTELHVSPLTEDYLYITSAMKRILIRRHREAPAVFKHQGTYYMITSGCSGWAPNTALAHAADSAMGPWETLGNPSVGGNRFYRLTTFLSQSTFVLPLPGLPGTFIFMADRWSPSNLRDSRYVWLPLFIGGLADEPLDYSFGFPSWSRVSIYWHKKWRLPEDWMGGIHN</sequence>
<dbReference type="Pfam" id="PF04616">
    <property type="entry name" value="Glyco_hydro_43"/>
    <property type="match status" value="1"/>
</dbReference>
<dbReference type="GO" id="GO:0004553">
    <property type="term" value="F:hydrolase activity, hydrolyzing O-glycosyl compounds"/>
    <property type="evidence" value="ECO:0007669"/>
    <property type="project" value="InterPro"/>
</dbReference>
<evidence type="ECO:0000313" key="8">
    <source>
        <dbReference type="Proteomes" id="UP001341281"/>
    </source>
</evidence>
<dbReference type="PANTHER" id="PTHR22925">
    <property type="entry name" value="GLYCOSYL HYDROLASE 43 FAMILY MEMBER"/>
    <property type="match status" value="1"/>
</dbReference>
<comment type="similarity">
    <text evidence="1 4">Belongs to the glycosyl hydrolase 43 family.</text>
</comment>
<dbReference type="CDD" id="cd18825">
    <property type="entry name" value="GH43_CtGH43-like"/>
    <property type="match status" value="1"/>
</dbReference>
<evidence type="ECO:0000313" key="7">
    <source>
        <dbReference type="EMBL" id="WVZ67948.1"/>
    </source>
</evidence>
<accession>A0AAQ3WNC6</accession>
<dbReference type="InterPro" id="IPR006710">
    <property type="entry name" value="Glyco_hydro_43"/>
</dbReference>
<dbReference type="InterPro" id="IPR023296">
    <property type="entry name" value="Glyco_hydro_beta-prop_sf"/>
</dbReference>
<protein>
    <recommendedName>
        <fullName evidence="9">Arabinanase/levansucrase/invertase</fullName>
    </recommendedName>
</protein>
<feature type="region of interest" description="Disordered" evidence="5">
    <location>
        <begin position="39"/>
        <end position="76"/>
    </location>
</feature>
<dbReference type="SUPFAM" id="SSF75005">
    <property type="entry name" value="Arabinanase/levansucrase/invertase"/>
    <property type="match status" value="1"/>
</dbReference>
<gene>
    <name evidence="7" type="ORF">U9M48_016960</name>
</gene>
<organism evidence="7 8">
    <name type="scientific">Paspalum notatum var. saurae</name>
    <dbReference type="NCBI Taxonomy" id="547442"/>
    <lineage>
        <taxon>Eukaryota</taxon>
        <taxon>Viridiplantae</taxon>
        <taxon>Streptophyta</taxon>
        <taxon>Embryophyta</taxon>
        <taxon>Tracheophyta</taxon>
        <taxon>Spermatophyta</taxon>
        <taxon>Magnoliopsida</taxon>
        <taxon>Liliopsida</taxon>
        <taxon>Poales</taxon>
        <taxon>Poaceae</taxon>
        <taxon>PACMAD clade</taxon>
        <taxon>Panicoideae</taxon>
        <taxon>Andropogonodae</taxon>
        <taxon>Paspaleae</taxon>
        <taxon>Paspalinae</taxon>
        <taxon>Paspalum</taxon>
    </lineage>
</organism>
<dbReference type="Proteomes" id="UP001341281">
    <property type="component" value="Chromosome 04"/>
</dbReference>
<name>A0AAQ3WNC6_PASNO</name>
<evidence type="ECO:0000256" key="4">
    <source>
        <dbReference type="RuleBase" id="RU361187"/>
    </source>
</evidence>
<evidence type="ECO:0000256" key="6">
    <source>
        <dbReference type="SAM" id="Phobius"/>
    </source>
</evidence>
<dbReference type="PANTHER" id="PTHR22925:SF3">
    <property type="entry name" value="GLYCOSYL HYDROLASE FAMILY PROTEIN 43"/>
    <property type="match status" value="1"/>
</dbReference>
<evidence type="ECO:0000256" key="3">
    <source>
        <dbReference type="ARBA" id="ARBA00023295"/>
    </source>
</evidence>
<evidence type="ECO:0000256" key="5">
    <source>
        <dbReference type="SAM" id="MobiDB-lite"/>
    </source>
</evidence>
<reference evidence="7 8" key="1">
    <citation type="submission" date="2024-02" db="EMBL/GenBank/DDBJ databases">
        <title>High-quality chromosome-scale genome assembly of Pensacola bahiagrass (Paspalum notatum Flugge var. saurae).</title>
        <authorList>
            <person name="Vega J.M."/>
            <person name="Podio M."/>
            <person name="Orjuela J."/>
            <person name="Siena L.A."/>
            <person name="Pessino S.C."/>
            <person name="Combes M.C."/>
            <person name="Mariac C."/>
            <person name="Albertini E."/>
            <person name="Pupilli F."/>
            <person name="Ortiz J.P.A."/>
            <person name="Leblanc O."/>
        </authorList>
    </citation>
    <scope>NUCLEOTIDE SEQUENCE [LARGE SCALE GENOMIC DNA]</scope>
    <source>
        <strain evidence="7">R1</strain>
        <tissue evidence="7">Leaf</tissue>
    </source>
</reference>
<dbReference type="Gene3D" id="2.115.10.20">
    <property type="entry name" value="Glycosyl hydrolase domain, family 43"/>
    <property type="match status" value="1"/>
</dbReference>